<reference evidence="2 4" key="2">
    <citation type="journal article" date="2014" name="BMC Genomics">
        <title>An improved genome release (version Mt4.0) for the model legume Medicago truncatula.</title>
        <authorList>
            <person name="Tang H."/>
            <person name="Krishnakumar V."/>
            <person name="Bidwell S."/>
            <person name="Rosen B."/>
            <person name="Chan A."/>
            <person name="Zhou S."/>
            <person name="Gentzbittel L."/>
            <person name="Childs K.L."/>
            <person name="Yandell M."/>
            <person name="Gundlach H."/>
            <person name="Mayer K.F."/>
            <person name="Schwartz D.C."/>
            <person name="Town C.D."/>
        </authorList>
    </citation>
    <scope>GENOME REANNOTATION</scope>
    <source>
        <strain evidence="3 4">cv. Jemalong A17</strain>
    </source>
</reference>
<reference evidence="3" key="3">
    <citation type="submission" date="2015-04" db="UniProtKB">
        <authorList>
            <consortium name="EnsemblPlants"/>
        </authorList>
    </citation>
    <scope>IDENTIFICATION</scope>
    <source>
        <strain evidence="3">cv. Jemalong A17</strain>
    </source>
</reference>
<evidence type="ECO:0000313" key="4">
    <source>
        <dbReference type="Proteomes" id="UP000002051"/>
    </source>
</evidence>
<dbReference type="PANTHER" id="PTHR10492">
    <property type="match status" value="1"/>
</dbReference>
<organism evidence="2 4">
    <name type="scientific">Medicago truncatula</name>
    <name type="common">Barrel medic</name>
    <name type="synonym">Medicago tribuloides</name>
    <dbReference type="NCBI Taxonomy" id="3880"/>
    <lineage>
        <taxon>Eukaryota</taxon>
        <taxon>Viridiplantae</taxon>
        <taxon>Streptophyta</taxon>
        <taxon>Embryophyta</taxon>
        <taxon>Tracheophyta</taxon>
        <taxon>Spermatophyta</taxon>
        <taxon>Magnoliopsida</taxon>
        <taxon>eudicotyledons</taxon>
        <taxon>Gunneridae</taxon>
        <taxon>Pentapetalae</taxon>
        <taxon>rosids</taxon>
        <taxon>fabids</taxon>
        <taxon>Fabales</taxon>
        <taxon>Fabaceae</taxon>
        <taxon>Papilionoideae</taxon>
        <taxon>50 kb inversion clade</taxon>
        <taxon>NPAAA clade</taxon>
        <taxon>Hologalegina</taxon>
        <taxon>IRL clade</taxon>
        <taxon>Trifolieae</taxon>
        <taxon>Medicago</taxon>
    </lineage>
</organism>
<evidence type="ECO:0000313" key="3">
    <source>
        <dbReference type="EnsemblPlants" id="AET00939"/>
    </source>
</evidence>
<evidence type="ECO:0000259" key="1">
    <source>
        <dbReference type="Pfam" id="PF21530"/>
    </source>
</evidence>
<protein>
    <submittedName>
        <fullName evidence="2">PIF1-like helicase</fullName>
    </submittedName>
</protein>
<dbReference type="SUPFAM" id="SSF52540">
    <property type="entry name" value="P-loop containing nucleoside triphosphate hydrolases"/>
    <property type="match status" value="1"/>
</dbReference>
<dbReference type="PaxDb" id="3880-AET00939"/>
<dbReference type="AlphaFoldDB" id="G7K4W6"/>
<dbReference type="CDD" id="cd18809">
    <property type="entry name" value="SF1_C_RecD"/>
    <property type="match status" value="1"/>
</dbReference>
<dbReference type="EMBL" id="CM001221">
    <property type="protein sequence ID" value="AET00939.1"/>
    <property type="molecule type" value="Genomic_DNA"/>
</dbReference>
<evidence type="ECO:0000313" key="2">
    <source>
        <dbReference type="EMBL" id="AET00939.1"/>
    </source>
</evidence>
<dbReference type="GO" id="GO:0004386">
    <property type="term" value="F:helicase activity"/>
    <property type="evidence" value="ECO:0007669"/>
    <property type="project" value="UniProtKB-KW"/>
</dbReference>
<reference evidence="2 4" key="1">
    <citation type="journal article" date="2011" name="Nature">
        <title>The Medicago genome provides insight into the evolution of rhizobial symbioses.</title>
        <authorList>
            <person name="Young N.D."/>
            <person name="Debelle F."/>
            <person name="Oldroyd G.E."/>
            <person name="Geurts R."/>
            <person name="Cannon S.B."/>
            <person name="Udvardi M.K."/>
            <person name="Benedito V.A."/>
            <person name="Mayer K.F."/>
            <person name="Gouzy J."/>
            <person name="Schoof H."/>
            <person name="Van de Peer Y."/>
            <person name="Proost S."/>
            <person name="Cook D.R."/>
            <person name="Meyers B.C."/>
            <person name="Spannagl M."/>
            <person name="Cheung F."/>
            <person name="De Mita S."/>
            <person name="Krishnakumar V."/>
            <person name="Gundlach H."/>
            <person name="Zhou S."/>
            <person name="Mudge J."/>
            <person name="Bharti A.K."/>
            <person name="Murray J.D."/>
            <person name="Naoumkina M.A."/>
            <person name="Rosen B."/>
            <person name="Silverstein K.A."/>
            <person name="Tang H."/>
            <person name="Rombauts S."/>
            <person name="Zhao P.X."/>
            <person name="Zhou P."/>
            <person name="Barbe V."/>
            <person name="Bardou P."/>
            <person name="Bechner M."/>
            <person name="Bellec A."/>
            <person name="Berger A."/>
            <person name="Berges H."/>
            <person name="Bidwell S."/>
            <person name="Bisseling T."/>
            <person name="Choisne N."/>
            <person name="Couloux A."/>
            <person name="Denny R."/>
            <person name="Deshpande S."/>
            <person name="Dai X."/>
            <person name="Doyle J.J."/>
            <person name="Dudez A.M."/>
            <person name="Farmer A.D."/>
            <person name="Fouteau S."/>
            <person name="Franken C."/>
            <person name="Gibelin C."/>
            <person name="Gish J."/>
            <person name="Goldstein S."/>
            <person name="Gonzalez A.J."/>
            <person name="Green P.J."/>
            <person name="Hallab A."/>
            <person name="Hartog M."/>
            <person name="Hua A."/>
            <person name="Humphray S.J."/>
            <person name="Jeong D.H."/>
            <person name="Jing Y."/>
            <person name="Jocker A."/>
            <person name="Kenton S.M."/>
            <person name="Kim D.J."/>
            <person name="Klee K."/>
            <person name="Lai H."/>
            <person name="Lang C."/>
            <person name="Lin S."/>
            <person name="Macmil S.L."/>
            <person name="Magdelenat G."/>
            <person name="Matthews L."/>
            <person name="McCorrison J."/>
            <person name="Monaghan E.L."/>
            <person name="Mun J.H."/>
            <person name="Najar F.Z."/>
            <person name="Nicholson C."/>
            <person name="Noirot C."/>
            <person name="O'Bleness M."/>
            <person name="Paule C.R."/>
            <person name="Poulain J."/>
            <person name="Prion F."/>
            <person name="Qin B."/>
            <person name="Qu C."/>
            <person name="Retzel E.F."/>
            <person name="Riddle C."/>
            <person name="Sallet E."/>
            <person name="Samain S."/>
            <person name="Samson N."/>
            <person name="Sanders I."/>
            <person name="Saurat O."/>
            <person name="Scarpelli C."/>
            <person name="Schiex T."/>
            <person name="Segurens B."/>
            <person name="Severin A.J."/>
            <person name="Sherrier D.J."/>
            <person name="Shi R."/>
            <person name="Sims S."/>
            <person name="Singer S.R."/>
            <person name="Sinharoy S."/>
            <person name="Sterck L."/>
            <person name="Viollet A."/>
            <person name="Wang B.B."/>
            <person name="Wang K."/>
            <person name="Wang M."/>
            <person name="Wang X."/>
            <person name="Warfsmann J."/>
            <person name="Weissenbach J."/>
            <person name="White D.D."/>
            <person name="White J.D."/>
            <person name="Wiley G.B."/>
            <person name="Wincker P."/>
            <person name="Xing Y."/>
            <person name="Yang L."/>
            <person name="Yao Z."/>
            <person name="Ying F."/>
            <person name="Zhai J."/>
            <person name="Zhou L."/>
            <person name="Zuber A."/>
            <person name="Denarie J."/>
            <person name="Dixon R.A."/>
            <person name="May G.D."/>
            <person name="Schwartz D.C."/>
            <person name="Rogers J."/>
            <person name="Quetier F."/>
            <person name="Town C.D."/>
            <person name="Roe B.A."/>
        </authorList>
    </citation>
    <scope>NUCLEOTIDE SEQUENCE [LARGE SCALE GENOMIC DNA]</scope>
    <source>
        <strain evidence="2">A17</strain>
        <strain evidence="3 4">cv. Jemalong A17</strain>
    </source>
</reference>
<keyword evidence="2" id="KW-0067">ATP-binding</keyword>
<dbReference type="HOGENOM" id="CLU_1430011_0_0_1"/>
<keyword evidence="2" id="KW-0547">Nucleotide-binding</keyword>
<proteinExistence type="predicted"/>
<sequence length="190" mass="21917">MKGKENIEWTMSKHNNDYFKDNKIINDGKKKKKEMKLKYHALMISVSQTCPIKFSQICIDEMHHIWSVKIAIITPTNDDVQKLNDIIMNQFPGEEHNLLSFDEVKKGATLMLLRNIDPIYGMCNGTRLLCRGLFKNMFCYYINKSQGKTIPNVGIYLPQHVFSHGQLYVALSRGVSQNSTKVFIKDIILS</sequence>
<dbReference type="eggNOG" id="KOG0987">
    <property type="taxonomic scope" value="Eukaryota"/>
</dbReference>
<gene>
    <name evidence="2" type="ordered locus">MTR_5g097630</name>
</gene>
<keyword evidence="2" id="KW-0378">Hydrolase</keyword>
<dbReference type="STRING" id="3880.G7K4W6"/>
<dbReference type="EnsemblPlants" id="AET00939">
    <property type="protein sequence ID" value="AET00939"/>
    <property type="gene ID" value="MTR_5g097630"/>
</dbReference>
<dbReference type="InterPro" id="IPR049163">
    <property type="entry name" value="Pif1-like_2B_dom"/>
</dbReference>
<dbReference type="Pfam" id="PF21530">
    <property type="entry name" value="Pif1_2B_dom"/>
    <property type="match status" value="1"/>
</dbReference>
<dbReference type="InterPro" id="IPR027417">
    <property type="entry name" value="P-loop_NTPase"/>
</dbReference>
<name>G7K4W6_MEDTR</name>
<keyword evidence="2" id="KW-0347">Helicase</keyword>
<dbReference type="Proteomes" id="UP000002051">
    <property type="component" value="Chromosome 5"/>
</dbReference>
<keyword evidence="4" id="KW-1185">Reference proteome</keyword>
<feature type="domain" description="DNA helicase Pif1-like 2B" evidence="1">
    <location>
        <begin position="104"/>
        <end position="130"/>
    </location>
</feature>
<accession>G7K4W6</accession>
<dbReference type="PANTHER" id="PTHR10492:SF101">
    <property type="entry name" value="ATP-DEPENDENT DNA HELICASE"/>
    <property type="match status" value="1"/>
</dbReference>